<evidence type="ECO:0000256" key="4">
    <source>
        <dbReference type="ARBA" id="ARBA00022840"/>
    </source>
</evidence>
<name>A0A381YQM6_9ZZZZ</name>
<dbReference type="EMBL" id="UINC01018816">
    <property type="protein sequence ID" value="SVA79326.1"/>
    <property type="molecule type" value="Genomic_DNA"/>
</dbReference>
<dbReference type="Pfam" id="PF00501">
    <property type="entry name" value="AMP-binding"/>
    <property type="match status" value="1"/>
</dbReference>
<dbReference type="Gene3D" id="3.40.50.12780">
    <property type="entry name" value="N-terminal domain of ligase-like"/>
    <property type="match status" value="1"/>
</dbReference>
<keyword evidence="4" id="KW-0067">ATP-binding</keyword>
<dbReference type="GO" id="GO:0006629">
    <property type="term" value="P:lipid metabolic process"/>
    <property type="evidence" value="ECO:0007669"/>
    <property type="project" value="InterPro"/>
</dbReference>
<dbReference type="NCBIfam" id="TIGR01217">
    <property type="entry name" value="ac_ac_CoA_syn"/>
    <property type="match status" value="1"/>
</dbReference>
<proteinExistence type="inferred from homology"/>
<evidence type="ECO:0000256" key="3">
    <source>
        <dbReference type="ARBA" id="ARBA00022741"/>
    </source>
</evidence>
<dbReference type="GO" id="GO:0005524">
    <property type="term" value="F:ATP binding"/>
    <property type="evidence" value="ECO:0007669"/>
    <property type="project" value="UniProtKB-KW"/>
</dbReference>
<comment type="similarity">
    <text evidence="1">Belongs to the ATP-dependent AMP-binding enzyme family.</text>
</comment>
<dbReference type="AlphaFoldDB" id="A0A381YQM6"/>
<dbReference type="Gene3D" id="3.30.300.30">
    <property type="match status" value="1"/>
</dbReference>
<evidence type="ECO:0000259" key="5">
    <source>
        <dbReference type="Pfam" id="PF00501"/>
    </source>
</evidence>
<reference evidence="6" key="1">
    <citation type="submission" date="2018-05" db="EMBL/GenBank/DDBJ databases">
        <authorList>
            <person name="Lanie J.A."/>
            <person name="Ng W.-L."/>
            <person name="Kazmierczak K.M."/>
            <person name="Andrzejewski T.M."/>
            <person name="Davidsen T.M."/>
            <person name="Wayne K.J."/>
            <person name="Tettelin H."/>
            <person name="Glass J.I."/>
            <person name="Rusch D."/>
            <person name="Podicherti R."/>
            <person name="Tsui H.-C.T."/>
            <person name="Winkler M.E."/>
        </authorList>
    </citation>
    <scope>NUCLEOTIDE SEQUENCE</scope>
</reference>
<keyword evidence="2" id="KW-0436">Ligase</keyword>
<dbReference type="SUPFAM" id="SSF56801">
    <property type="entry name" value="Acetyl-CoA synthetase-like"/>
    <property type="match status" value="1"/>
</dbReference>
<keyword evidence="3" id="KW-0547">Nucleotide-binding</keyword>
<dbReference type="InterPro" id="IPR000873">
    <property type="entry name" value="AMP-dep_synth/lig_dom"/>
</dbReference>
<dbReference type="NCBIfam" id="NF002937">
    <property type="entry name" value="PRK03584.1"/>
    <property type="match status" value="1"/>
</dbReference>
<feature type="domain" description="AMP-dependent synthetase/ligase" evidence="5">
    <location>
        <begin position="111"/>
        <end position="472"/>
    </location>
</feature>
<sequence>MRKILWEASQERKLNSNLYKYEKFISKKYNLKFNQKYSSLLKWSIQNPGNFWGSIWDYCKIKGFTKKCKLTKSKIFYKNIFLPKTKLNFAENLLSKNDSTKAITFLSENGFREERSWLQLNNNVSKIINFFKKIKLKKNDRVAAYMPNCIETVETFLATASLGGIWSSCSPDFGVNGVIERFSQIKPKALFVVDKYFYNGKEINVLERVSKILKKIKSIKYLVIINYPGSKYIEDKFYYKNVISFKWHQLNKFNSKPAKFKVFDFEQELAILYSSGTTGKPKCICHRSGGVLLQHMKEHQLHCDIKENDNVFYFTTCGWMMWNWMVSALASKASIVLFDGFPMYKQNDLLLEIVDKEKITLFGVSAKYIDSLRKSKISTKNKYKLKNLKTICSTGSPLSKDGFEYIYNHIKADVHLSSISGGTDIVSCFVLGNLYEPVISGEIQNKGLGLDVDIFDDKGNSIKNIRGELVCKNSFPSMPLKFWNDKNNIKFKNAYFEKYPNIWHHGDYAKISQNGGFIIYGRSDTTLNPGGVRLGTAEIYSQVEKFEEIKDSIVVGQSWDNDIRIVLFIVLNQNYKLNEDLLLKIKKKIKENASPRHVPAKIISVLDIPRTKNGKIVELAVKNIIEGNEIKNKEALANPEVLEQFKNLKELTY</sequence>
<organism evidence="6">
    <name type="scientific">marine metagenome</name>
    <dbReference type="NCBI Taxonomy" id="408172"/>
    <lineage>
        <taxon>unclassified sequences</taxon>
        <taxon>metagenomes</taxon>
        <taxon>ecological metagenomes</taxon>
    </lineage>
</organism>
<dbReference type="InterPro" id="IPR042099">
    <property type="entry name" value="ANL_N_sf"/>
</dbReference>
<dbReference type="GO" id="GO:0030729">
    <property type="term" value="F:acetoacetate-CoA ligase activity"/>
    <property type="evidence" value="ECO:0007669"/>
    <property type="project" value="InterPro"/>
</dbReference>
<evidence type="ECO:0000256" key="2">
    <source>
        <dbReference type="ARBA" id="ARBA00022598"/>
    </source>
</evidence>
<dbReference type="InterPro" id="IPR020845">
    <property type="entry name" value="AMP-binding_CS"/>
</dbReference>
<evidence type="ECO:0000313" key="6">
    <source>
        <dbReference type="EMBL" id="SVA79326.1"/>
    </source>
</evidence>
<dbReference type="InterPro" id="IPR005914">
    <property type="entry name" value="Acac_CoA_synth"/>
</dbReference>
<evidence type="ECO:0000256" key="1">
    <source>
        <dbReference type="ARBA" id="ARBA00006432"/>
    </source>
</evidence>
<dbReference type="PROSITE" id="PS00455">
    <property type="entry name" value="AMP_BINDING"/>
    <property type="match status" value="1"/>
</dbReference>
<dbReference type="PANTHER" id="PTHR42921:SF1">
    <property type="entry name" value="ACETOACETYL-COA SYNTHETASE"/>
    <property type="match status" value="1"/>
</dbReference>
<protein>
    <recommendedName>
        <fullName evidence="5">AMP-dependent synthetase/ligase domain-containing protein</fullName>
    </recommendedName>
</protein>
<dbReference type="PANTHER" id="PTHR42921">
    <property type="entry name" value="ACETOACETYL-COA SYNTHETASE"/>
    <property type="match status" value="1"/>
</dbReference>
<gene>
    <name evidence="6" type="ORF">METZ01_LOCUS132180</name>
</gene>
<accession>A0A381YQM6</accession>
<dbReference type="InterPro" id="IPR045851">
    <property type="entry name" value="AMP-bd_C_sf"/>
</dbReference>